<dbReference type="Pfam" id="PF00563">
    <property type="entry name" value="EAL"/>
    <property type="match status" value="1"/>
</dbReference>
<dbReference type="InterPro" id="IPR050706">
    <property type="entry name" value="Cyclic-di-GMP_PDE-like"/>
</dbReference>
<evidence type="ECO:0008006" key="6">
    <source>
        <dbReference type="Google" id="ProtNLM"/>
    </source>
</evidence>
<dbReference type="PROSITE" id="PS50110">
    <property type="entry name" value="RESPONSE_REGULATORY"/>
    <property type="match status" value="1"/>
</dbReference>
<dbReference type="Proteomes" id="UP000030341">
    <property type="component" value="Chromosome 2"/>
</dbReference>
<dbReference type="OrthoDB" id="9812358at2"/>
<keyword evidence="1" id="KW-0597">Phosphoprotein</keyword>
<gene>
    <name evidence="4" type="ORF">OM33_17750</name>
</gene>
<dbReference type="InterPro" id="IPR001633">
    <property type="entry name" value="EAL_dom"/>
</dbReference>
<dbReference type="STRING" id="1348114.OM33_17750"/>
<proteinExistence type="predicted"/>
<feature type="modified residue" description="4-aspartylphosphate" evidence="1">
    <location>
        <position position="53"/>
    </location>
</feature>
<name>A0A0A7ELI5_9GAMM</name>
<dbReference type="Gene3D" id="3.40.50.2300">
    <property type="match status" value="1"/>
</dbReference>
<evidence type="ECO:0000256" key="1">
    <source>
        <dbReference type="PROSITE-ProRule" id="PRU00169"/>
    </source>
</evidence>
<evidence type="ECO:0000259" key="3">
    <source>
        <dbReference type="PROSITE" id="PS50883"/>
    </source>
</evidence>
<organism evidence="4 5">
    <name type="scientific">Pseudoalteromonas piratica</name>
    <dbReference type="NCBI Taxonomy" id="1348114"/>
    <lineage>
        <taxon>Bacteria</taxon>
        <taxon>Pseudomonadati</taxon>
        <taxon>Pseudomonadota</taxon>
        <taxon>Gammaproteobacteria</taxon>
        <taxon>Alteromonadales</taxon>
        <taxon>Pseudoalteromonadaceae</taxon>
        <taxon>Pseudoalteromonas</taxon>
    </lineage>
</organism>
<dbReference type="EMBL" id="CP009889">
    <property type="protein sequence ID" value="AIY66931.1"/>
    <property type="molecule type" value="Genomic_DNA"/>
</dbReference>
<dbReference type="PANTHER" id="PTHR33121">
    <property type="entry name" value="CYCLIC DI-GMP PHOSPHODIESTERASE PDEF"/>
    <property type="match status" value="1"/>
</dbReference>
<dbReference type="SUPFAM" id="SSF52172">
    <property type="entry name" value="CheY-like"/>
    <property type="match status" value="1"/>
</dbReference>
<dbReference type="eggNOG" id="COG2200">
    <property type="taxonomic scope" value="Bacteria"/>
</dbReference>
<evidence type="ECO:0000259" key="2">
    <source>
        <dbReference type="PROSITE" id="PS50110"/>
    </source>
</evidence>
<accession>A0A0A7ELI5</accession>
<dbReference type="AlphaFoldDB" id="A0A0A7ELI5"/>
<feature type="domain" description="Response regulatory" evidence="2">
    <location>
        <begin position="5"/>
        <end position="123"/>
    </location>
</feature>
<feature type="domain" description="EAL" evidence="3">
    <location>
        <begin position="143"/>
        <end position="395"/>
    </location>
</feature>
<dbReference type="CDD" id="cd01948">
    <property type="entry name" value="EAL"/>
    <property type="match status" value="1"/>
</dbReference>
<dbReference type="GO" id="GO:0071111">
    <property type="term" value="F:cyclic-guanylate-specific phosphodiesterase activity"/>
    <property type="evidence" value="ECO:0007669"/>
    <property type="project" value="InterPro"/>
</dbReference>
<protein>
    <recommendedName>
        <fullName evidence="6">EAL domain-containing protein</fullName>
    </recommendedName>
</protein>
<dbReference type="InterPro" id="IPR011006">
    <property type="entry name" value="CheY-like_superfamily"/>
</dbReference>
<dbReference type="PANTHER" id="PTHR33121:SF71">
    <property type="entry name" value="OXYGEN SENSOR PROTEIN DOSP"/>
    <property type="match status" value="1"/>
</dbReference>
<dbReference type="GO" id="GO:0000160">
    <property type="term" value="P:phosphorelay signal transduction system"/>
    <property type="evidence" value="ECO:0007669"/>
    <property type="project" value="InterPro"/>
</dbReference>
<sequence>MNIQRLVVLDDNQEYIALFAGFADLLNLKFDGFTDHSKINFSELKETDLLILDIYMPEKDALDIILDLSNLEFKSNLALMSGTDQDTINSVQSTINLLKISFCGALSKPIRFNALKDLIAKADSQLQQQSRIQNTKMPVDLTLLSHENNIKQWFSNKYVYPVFQPQYDSDSEKITGIECLTRVNLPNIGAISPFDFIAAVEQNNRIDEYTLYFIDNALTSIHSLLLHNPHLSCSFNISAQNLDKAFADKLVNLFQNYTVLPKQITLEITESNAIKMTSEALYAISRLKLYGVKLAIDDFGTGYSSISQLVDLPFDEIKIDRSFVCQLADNKKAQAIISATFNLATSLHFNLIVEGVETQEQLEFLRDKGNCIIQGYLLSKPLSTDDLQSLILGKGKFKRASVSKIIKF</sequence>
<evidence type="ECO:0000313" key="5">
    <source>
        <dbReference type="Proteomes" id="UP000030341"/>
    </source>
</evidence>
<keyword evidence="5" id="KW-1185">Reference proteome</keyword>
<dbReference type="HOGENOM" id="CLU_000445_70_2_6"/>
<dbReference type="InterPro" id="IPR035919">
    <property type="entry name" value="EAL_sf"/>
</dbReference>
<dbReference type="SUPFAM" id="SSF141868">
    <property type="entry name" value="EAL domain-like"/>
    <property type="match status" value="1"/>
</dbReference>
<dbReference type="Gene3D" id="3.20.20.450">
    <property type="entry name" value="EAL domain"/>
    <property type="match status" value="1"/>
</dbReference>
<dbReference type="PROSITE" id="PS50883">
    <property type="entry name" value="EAL"/>
    <property type="match status" value="1"/>
</dbReference>
<dbReference type="InterPro" id="IPR001789">
    <property type="entry name" value="Sig_transdc_resp-reg_receiver"/>
</dbReference>
<dbReference type="KEGG" id="pseo:OM33_17750"/>
<reference evidence="4 5" key="1">
    <citation type="submission" date="2014-11" db="EMBL/GenBank/DDBJ databases">
        <title>Complete Genome Sequence of Pseudoalteromonas sp. Strain OCN003 Isolated from Kaneohe Bay, Oahu, Hawaii.</title>
        <authorList>
            <person name="Beurmann S."/>
            <person name="Videau P."/>
            <person name="Ushijima B."/>
            <person name="Smith A.M."/>
            <person name="Aeby G.S."/>
            <person name="Callahan S.M."/>
            <person name="Belcaid M."/>
        </authorList>
    </citation>
    <scope>NUCLEOTIDE SEQUENCE [LARGE SCALE GENOMIC DNA]</scope>
    <source>
        <strain evidence="4 5">OCN003</strain>
    </source>
</reference>
<dbReference type="RefSeq" id="WP_040135568.1">
    <property type="nucleotide sequence ID" value="NZ_CP009889.1"/>
</dbReference>
<dbReference type="SMART" id="SM00052">
    <property type="entry name" value="EAL"/>
    <property type="match status" value="1"/>
</dbReference>
<evidence type="ECO:0000313" key="4">
    <source>
        <dbReference type="EMBL" id="AIY66931.1"/>
    </source>
</evidence>